<keyword evidence="2 3" id="KW-0472">Membrane</keyword>
<dbReference type="EMBL" id="CP019606">
    <property type="protein sequence ID" value="AQP47382.1"/>
    <property type="molecule type" value="Genomic_DNA"/>
</dbReference>
<keyword evidence="2" id="KW-0813">Transport</keyword>
<proteinExistence type="inferred from homology"/>
<accession>A0A1Q2CMQ6</accession>
<dbReference type="AlphaFoldDB" id="A0A1Q2CMQ6"/>
<dbReference type="Proteomes" id="UP000188145">
    <property type="component" value="Chromosome"/>
</dbReference>
<dbReference type="KEGG" id="tes:BW730_07575"/>
<keyword evidence="5" id="KW-1185">Reference proteome</keyword>
<feature type="transmembrane region" description="Helical" evidence="3">
    <location>
        <begin position="165"/>
        <end position="185"/>
    </location>
</feature>
<keyword evidence="3" id="KW-0812">Transmembrane</keyword>
<sequence>MTTHSLTRSRAVAPMDLAYISVFAALIAAMSLTPAVPVPGLPTPITLQTLAVMLAGLCLGAWRGAAAVALYLVVGIAGLPVFAGGKAGIGAFVGPTGGYLVAFIVSAFLIGLATSWVLRSTERFRFLWLLAACLVVRIAVIWPLGVAGMARALGKPMGSLWAADLVFWPGDIIKAVIAVLIAIAVHKAFPRLLGR</sequence>
<feature type="transmembrane region" description="Helical" evidence="3">
    <location>
        <begin position="12"/>
        <end position="33"/>
    </location>
</feature>
<comment type="similarity">
    <text evidence="1 2">Belongs to the BioY family.</text>
</comment>
<reference evidence="5" key="1">
    <citation type="submission" date="2017-02" db="EMBL/GenBank/DDBJ databases">
        <title>Tessaracoccus aquaemaris sp. nov., isolated from the intestine of a Korean rockfish, Sebastes schlegelii, in a marine aquaculture pond.</title>
        <authorList>
            <person name="Tak E.J."/>
            <person name="Bae J.-W."/>
        </authorList>
    </citation>
    <scope>NUCLEOTIDE SEQUENCE [LARGE SCALE GENOMIC DNA]</scope>
    <source>
        <strain evidence="5">NSG39</strain>
    </source>
</reference>
<dbReference type="GO" id="GO:0015225">
    <property type="term" value="F:biotin transmembrane transporter activity"/>
    <property type="evidence" value="ECO:0007669"/>
    <property type="project" value="UniProtKB-UniRule"/>
</dbReference>
<protein>
    <recommendedName>
        <fullName evidence="2">Biotin transporter</fullName>
    </recommendedName>
</protein>
<dbReference type="PIRSF" id="PIRSF016661">
    <property type="entry name" value="BioY"/>
    <property type="match status" value="1"/>
</dbReference>
<feature type="transmembrane region" description="Helical" evidence="3">
    <location>
        <begin position="45"/>
        <end position="62"/>
    </location>
</feature>
<gene>
    <name evidence="4" type="ORF">BW730_07575</name>
</gene>
<dbReference type="RefSeq" id="WP_226997134.1">
    <property type="nucleotide sequence ID" value="NZ_CP019606.1"/>
</dbReference>
<comment type="subcellular location">
    <subcellularLocation>
        <location evidence="2">Cell membrane</location>
        <topology evidence="2">Multi-pass membrane protein</topology>
    </subcellularLocation>
</comment>
<evidence type="ECO:0000256" key="1">
    <source>
        <dbReference type="ARBA" id="ARBA00010692"/>
    </source>
</evidence>
<dbReference type="Pfam" id="PF02632">
    <property type="entry name" value="BioY"/>
    <property type="match status" value="1"/>
</dbReference>
<evidence type="ECO:0000256" key="3">
    <source>
        <dbReference type="SAM" id="Phobius"/>
    </source>
</evidence>
<dbReference type="STRING" id="1332264.BW730_07575"/>
<keyword evidence="2" id="KW-1003">Cell membrane</keyword>
<keyword evidence="3" id="KW-1133">Transmembrane helix</keyword>
<organism evidence="4 5">
    <name type="scientific">Tessaracoccus aquimaris</name>
    <dbReference type="NCBI Taxonomy" id="1332264"/>
    <lineage>
        <taxon>Bacteria</taxon>
        <taxon>Bacillati</taxon>
        <taxon>Actinomycetota</taxon>
        <taxon>Actinomycetes</taxon>
        <taxon>Propionibacteriales</taxon>
        <taxon>Propionibacteriaceae</taxon>
        <taxon>Tessaracoccus</taxon>
    </lineage>
</organism>
<dbReference type="PANTHER" id="PTHR34295">
    <property type="entry name" value="BIOTIN TRANSPORTER BIOY"/>
    <property type="match status" value="1"/>
</dbReference>
<feature type="transmembrane region" description="Helical" evidence="3">
    <location>
        <begin position="99"/>
        <end position="119"/>
    </location>
</feature>
<evidence type="ECO:0000313" key="5">
    <source>
        <dbReference type="Proteomes" id="UP000188145"/>
    </source>
</evidence>
<name>A0A1Q2CMQ6_9ACTN</name>
<feature type="transmembrane region" description="Helical" evidence="3">
    <location>
        <begin position="69"/>
        <end position="93"/>
    </location>
</feature>
<dbReference type="InterPro" id="IPR003784">
    <property type="entry name" value="BioY"/>
</dbReference>
<dbReference type="GO" id="GO:0005886">
    <property type="term" value="C:plasma membrane"/>
    <property type="evidence" value="ECO:0007669"/>
    <property type="project" value="UniProtKB-SubCell"/>
</dbReference>
<evidence type="ECO:0000313" key="4">
    <source>
        <dbReference type="EMBL" id="AQP47382.1"/>
    </source>
</evidence>
<dbReference type="PANTHER" id="PTHR34295:SF1">
    <property type="entry name" value="BIOTIN TRANSPORTER BIOY"/>
    <property type="match status" value="1"/>
</dbReference>
<evidence type="ECO:0000256" key="2">
    <source>
        <dbReference type="PIRNR" id="PIRNR016661"/>
    </source>
</evidence>
<feature type="transmembrane region" description="Helical" evidence="3">
    <location>
        <begin position="126"/>
        <end position="145"/>
    </location>
</feature>
<dbReference type="Gene3D" id="1.10.1760.20">
    <property type="match status" value="1"/>
</dbReference>